<dbReference type="Proteomes" id="UP000193335">
    <property type="component" value="Unassembled WGS sequence"/>
</dbReference>
<feature type="transmembrane region" description="Helical" evidence="1">
    <location>
        <begin position="6"/>
        <end position="26"/>
    </location>
</feature>
<evidence type="ECO:0000259" key="2">
    <source>
        <dbReference type="Pfam" id="PF01757"/>
    </source>
</evidence>
<sequence>MEFIGIQYLRGAAALMIVVFHCGAQISRGGAPLPNHQWLTLGVDVFFVISGFIMWVSTAPPSDVSPWRFWWRRVRRIVPLYWLVTSIAVAALVLTPSLVKSGKFDLWHAVSSFLFVPSSHPITGKVEPVVIPGWSLNYEMFFYFIFGACLFLGRRFRLLVLLTVLVVLIVAGFVLKPENKTIAFYTSPYLAEFAVGVVLGFYVTRGGRAPRAACIALLLLGASLSPATESGLIGALVASAAVVAGIVLLDVSQPIEFYWLPCLLGDASYSIYITHSLVISAFGQLYQRVGLFELTHGVQLYIAGAVLTATVVGVIVHQMIELPILGNAFSRRAEPSSA</sequence>
<keyword evidence="1" id="KW-1133">Transmembrane helix</keyword>
<organism evidence="3 4">
    <name type="scientific">Bradyrhizobium japonicum</name>
    <dbReference type="NCBI Taxonomy" id="375"/>
    <lineage>
        <taxon>Bacteria</taxon>
        <taxon>Pseudomonadati</taxon>
        <taxon>Pseudomonadota</taxon>
        <taxon>Alphaproteobacteria</taxon>
        <taxon>Hyphomicrobiales</taxon>
        <taxon>Nitrobacteraceae</taxon>
        <taxon>Bradyrhizobium</taxon>
    </lineage>
</organism>
<evidence type="ECO:0000313" key="4">
    <source>
        <dbReference type="Proteomes" id="UP000193335"/>
    </source>
</evidence>
<protein>
    <recommendedName>
        <fullName evidence="2">Acyltransferase 3 domain-containing protein</fullName>
    </recommendedName>
</protein>
<feature type="domain" description="Acyltransferase 3" evidence="2">
    <location>
        <begin position="4"/>
        <end position="315"/>
    </location>
</feature>
<gene>
    <name evidence="3" type="ORF">BSZ19_09535</name>
</gene>
<evidence type="ECO:0000256" key="1">
    <source>
        <dbReference type="SAM" id="Phobius"/>
    </source>
</evidence>
<feature type="transmembrane region" description="Helical" evidence="1">
    <location>
        <begin position="129"/>
        <end position="151"/>
    </location>
</feature>
<keyword evidence="1" id="KW-0472">Membrane</keyword>
<feature type="transmembrane region" description="Helical" evidence="1">
    <location>
        <begin position="216"/>
        <end position="249"/>
    </location>
</feature>
<feature type="transmembrane region" description="Helical" evidence="1">
    <location>
        <begin position="77"/>
        <end position="99"/>
    </location>
</feature>
<evidence type="ECO:0000313" key="3">
    <source>
        <dbReference type="EMBL" id="OSJ35140.1"/>
    </source>
</evidence>
<dbReference type="PANTHER" id="PTHR23028">
    <property type="entry name" value="ACETYLTRANSFERASE"/>
    <property type="match status" value="1"/>
</dbReference>
<feature type="transmembrane region" description="Helical" evidence="1">
    <location>
        <begin position="158"/>
        <end position="176"/>
    </location>
</feature>
<dbReference type="AlphaFoldDB" id="A0A1Y2JV26"/>
<name>A0A1Y2JV26_BRAJP</name>
<dbReference type="PANTHER" id="PTHR23028:SF131">
    <property type="entry name" value="BLR2367 PROTEIN"/>
    <property type="match status" value="1"/>
</dbReference>
<dbReference type="GO" id="GO:0016020">
    <property type="term" value="C:membrane"/>
    <property type="evidence" value="ECO:0007669"/>
    <property type="project" value="TreeGrafter"/>
</dbReference>
<dbReference type="GO" id="GO:0000271">
    <property type="term" value="P:polysaccharide biosynthetic process"/>
    <property type="evidence" value="ECO:0007669"/>
    <property type="project" value="TreeGrafter"/>
</dbReference>
<dbReference type="InterPro" id="IPR002656">
    <property type="entry name" value="Acyl_transf_3_dom"/>
</dbReference>
<accession>A0A1Y2JV26</accession>
<dbReference type="Pfam" id="PF01757">
    <property type="entry name" value="Acyl_transf_3"/>
    <property type="match status" value="1"/>
</dbReference>
<feature type="transmembrane region" description="Helical" evidence="1">
    <location>
        <begin position="38"/>
        <end position="57"/>
    </location>
</feature>
<reference evidence="3 4" key="1">
    <citation type="submission" date="2017-03" db="EMBL/GenBank/DDBJ databases">
        <title>Whole genome sequences of fourteen strains of Bradyrhizobium canariense and one strain of Bradyrhizobium japonicum isolated from Lupinus (Papilionoideae: Genisteae) species in Algeria.</title>
        <authorList>
            <person name="Crovadore J."/>
            <person name="Chekireb D."/>
            <person name="Brachmann A."/>
            <person name="Chablais R."/>
            <person name="Cochard B."/>
            <person name="Lefort F."/>
        </authorList>
    </citation>
    <scope>NUCLEOTIDE SEQUENCE [LARGE SCALE GENOMIC DNA]</scope>
    <source>
        <strain evidence="3 4">UBMA197</strain>
    </source>
</reference>
<proteinExistence type="predicted"/>
<dbReference type="InterPro" id="IPR050879">
    <property type="entry name" value="Acyltransferase_3"/>
</dbReference>
<comment type="caution">
    <text evidence="3">The sequence shown here is derived from an EMBL/GenBank/DDBJ whole genome shotgun (WGS) entry which is preliminary data.</text>
</comment>
<dbReference type="EMBL" id="NAFL01000222">
    <property type="protein sequence ID" value="OSJ35140.1"/>
    <property type="molecule type" value="Genomic_DNA"/>
</dbReference>
<keyword evidence="1" id="KW-0812">Transmembrane</keyword>
<feature type="transmembrane region" description="Helical" evidence="1">
    <location>
        <begin position="298"/>
        <end position="320"/>
    </location>
</feature>
<feature type="transmembrane region" description="Helical" evidence="1">
    <location>
        <begin position="182"/>
        <end position="204"/>
    </location>
</feature>
<dbReference type="GO" id="GO:0016747">
    <property type="term" value="F:acyltransferase activity, transferring groups other than amino-acyl groups"/>
    <property type="evidence" value="ECO:0007669"/>
    <property type="project" value="InterPro"/>
</dbReference>